<evidence type="ECO:0000256" key="1">
    <source>
        <dbReference type="SAM" id="MobiDB-lite"/>
    </source>
</evidence>
<dbReference type="SMR" id="A0A7M7LU94"/>
<organism evidence="2 3">
    <name type="scientific">Nasonia vitripennis</name>
    <name type="common">Parasitic wasp</name>
    <dbReference type="NCBI Taxonomy" id="7425"/>
    <lineage>
        <taxon>Eukaryota</taxon>
        <taxon>Metazoa</taxon>
        <taxon>Ecdysozoa</taxon>
        <taxon>Arthropoda</taxon>
        <taxon>Hexapoda</taxon>
        <taxon>Insecta</taxon>
        <taxon>Pterygota</taxon>
        <taxon>Neoptera</taxon>
        <taxon>Endopterygota</taxon>
        <taxon>Hymenoptera</taxon>
        <taxon>Apocrita</taxon>
        <taxon>Proctotrupomorpha</taxon>
        <taxon>Chalcidoidea</taxon>
        <taxon>Pteromalidae</taxon>
        <taxon>Pteromalinae</taxon>
        <taxon>Nasonia</taxon>
    </lineage>
</organism>
<dbReference type="EnsemblMetazoa" id="XM_008207694">
    <property type="protein sequence ID" value="XP_008205916"/>
    <property type="gene ID" value="LOC100678698"/>
</dbReference>
<evidence type="ECO:0000313" key="2">
    <source>
        <dbReference type="EnsemblMetazoa" id="XP_008205916"/>
    </source>
</evidence>
<dbReference type="KEGG" id="nvi:100678698"/>
<name>A0A7M7LU94_NASVI</name>
<keyword evidence="3" id="KW-1185">Reference proteome</keyword>
<sequence length="309" mass="35497">MLQQDAQLPRTKSEKAVIYTKEYLDCSVRKLVAKLDLLKVLFNNLEGSFLSESPSEIDLDSADVVAISRKRLHLVIDFTENLREHKAHCSMEICRAMDNVYRMLSSIKEQISKLDARVANVIIEIESIIEYANVHIRNIVLTINEKKVEDSLTQSFTNSRINSSSKSNMVDTVLDIECQIIYDSGAINRNPNLKLEKSIDIEEDYNHAPRNEEQEHGFHNDDVDHGKSPNKSVDDTCDVLDKTLGDYPQSDISSCEDEYEMDSDISEPEILEKGPNGEFPRPRIWNIRKVFRKYKARLACIKRDIEDML</sequence>
<accession>A0A7M7LU94</accession>
<protein>
    <submittedName>
        <fullName evidence="2">Uncharacterized protein</fullName>
    </submittedName>
</protein>
<proteinExistence type="predicted"/>
<feature type="compositionally biased region" description="Basic and acidic residues" evidence="1">
    <location>
        <begin position="212"/>
        <end position="227"/>
    </location>
</feature>
<reference evidence="2" key="1">
    <citation type="submission" date="2021-01" db="UniProtKB">
        <authorList>
            <consortium name="EnsemblMetazoa"/>
        </authorList>
    </citation>
    <scope>IDENTIFICATION</scope>
</reference>
<dbReference type="AlphaFoldDB" id="A0A7M7LU94"/>
<dbReference type="InParanoid" id="A0A7M7LU94"/>
<dbReference type="Proteomes" id="UP000002358">
    <property type="component" value="Chromosome 4"/>
</dbReference>
<dbReference type="GeneID" id="100678698"/>
<feature type="region of interest" description="Disordered" evidence="1">
    <location>
        <begin position="212"/>
        <end position="232"/>
    </location>
</feature>
<evidence type="ECO:0000313" key="3">
    <source>
        <dbReference type="Proteomes" id="UP000002358"/>
    </source>
</evidence>
<dbReference type="RefSeq" id="XP_008205916.1">
    <property type="nucleotide sequence ID" value="XM_008207694.3"/>
</dbReference>